<evidence type="ECO:0000313" key="1">
    <source>
        <dbReference type="EMBL" id="RKT01200.1"/>
    </source>
</evidence>
<sequence>MQAQNNMTGLSIGKLDDKIIIVSPQLIFDILENDNQVLKNNLIKLFPDSEIAILVSAYNVNSYSIIQNGNEIRKKILTDSFKINIGQKLPEEIQCYNRTIKDEFILESAKEASKNGEKNFDDFIDFNVTEETVFELTKRYFSNSINSPEGSNFTAIKMTYYN</sequence>
<accession>A0A495SP50</accession>
<keyword evidence="2" id="KW-1185">Reference proteome</keyword>
<dbReference type="AlphaFoldDB" id="A0A495SP50"/>
<organism evidence="1 2">
    <name type="scientific">Chryseobacterium defluvii</name>
    <dbReference type="NCBI Taxonomy" id="160396"/>
    <lineage>
        <taxon>Bacteria</taxon>
        <taxon>Pseudomonadati</taxon>
        <taxon>Bacteroidota</taxon>
        <taxon>Flavobacteriia</taxon>
        <taxon>Flavobacteriales</taxon>
        <taxon>Weeksellaceae</taxon>
        <taxon>Chryseobacterium group</taxon>
        <taxon>Chryseobacterium</taxon>
    </lineage>
</organism>
<gene>
    <name evidence="1" type="ORF">BCF58_0416</name>
</gene>
<dbReference type="RefSeq" id="WP_121460130.1">
    <property type="nucleotide sequence ID" value="NZ_RBXB01000001.1"/>
</dbReference>
<proteinExistence type="predicted"/>
<comment type="caution">
    <text evidence="1">The sequence shown here is derived from an EMBL/GenBank/DDBJ whole genome shotgun (WGS) entry which is preliminary data.</text>
</comment>
<dbReference type="EMBL" id="RBXB01000001">
    <property type="protein sequence ID" value="RKT01200.1"/>
    <property type="molecule type" value="Genomic_DNA"/>
</dbReference>
<evidence type="ECO:0000313" key="2">
    <source>
        <dbReference type="Proteomes" id="UP000272428"/>
    </source>
</evidence>
<reference evidence="1 2" key="1">
    <citation type="submission" date="2018-10" db="EMBL/GenBank/DDBJ databases">
        <title>Genomic Encyclopedia of Archaeal and Bacterial Type Strains, Phase II (KMG-II): from individual species to whole genera.</title>
        <authorList>
            <person name="Goeker M."/>
        </authorList>
    </citation>
    <scope>NUCLEOTIDE SEQUENCE [LARGE SCALE GENOMIC DNA]</scope>
    <source>
        <strain evidence="1 2">DSM 14219</strain>
    </source>
</reference>
<name>A0A495SP50_9FLAO</name>
<protein>
    <submittedName>
        <fullName evidence="1">Uncharacterized protein</fullName>
    </submittedName>
</protein>
<dbReference type="Proteomes" id="UP000272428">
    <property type="component" value="Unassembled WGS sequence"/>
</dbReference>